<organism evidence="1 2">
    <name type="scientific">Araneus ventricosus</name>
    <name type="common">Orbweaver spider</name>
    <name type="synonym">Epeira ventricosa</name>
    <dbReference type="NCBI Taxonomy" id="182803"/>
    <lineage>
        <taxon>Eukaryota</taxon>
        <taxon>Metazoa</taxon>
        <taxon>Ecdysozoa</taxon>
        <taxon>Arthropoda</taxon>
        <taxon>Chelicerata</taxon>
        <taxon>Arachnida</taxon>
        <taxon>Araneae</taxon>
        <taxon>Araneomorphae</taxon>
        <taxon>Entelegynae</taxon>
        <taxon>Araneoidea</taxon>
        <taxon>Araneidae</taxon>
        <taxon>Araneus</taxon>
    </lineage>
</organism>
<evidence type="ECO:0000313" key="1">
    <source>
        <dbReference type="EMBL" id="GBL94426.1"/>
    </source>
</evidence>
<name>A0A4Y2BSZ2_ARAVE</name>
<dbReference type="Proteomes" id="UP000499080">
    <property type="component" value="Unassembled WGS sequence"/>
</dbReference>
<comment type="caution">
    <text evidence="1">The sequence shown here is derived from an EMBL/GenBank/DDBJ whole genome shotgun (WGS) entry which is preliminary data.</text>
</comment>
<evidence type="ECO:0000313" key="2">
    <source>
        <dbReference type="Proteomes" id="UP000499080"/>
    </source>
</evidence>
<proteinExistence type="predicted"/>
<dbReference type="EMBL" id="BGPR01000102">
    <property type="protein sequence ID" value="GBL94426.1"/>
    <property type="molecule type" value="Genomic_DNA"/>
</dbReference>
<sequence>MATNLVVLGTHFPFPALIATATTEALSFYCNSPEYNSLLFSVCVTDQENTYCSATDSETTTFGRFYTGKGCQAMSAFPEFFVRSCSVKYKHHPSILHFPLILMKITPTGACAKAQRVSESVTIQHTTIFSCHQLPVSFFYIEARFPPLVLNGAKSNTKFDELSLQKIEVWRLLSQTKI</sequence>
<protein>
    <submittedName>
        <fullName evidence="1">Uncharacterized protein</fullName>
    </submittedName>
</protein>
<keyword evidence="2" id="KW-1185">Reference proteome</keyword>
<accession>A0A4Y2BSZ2</accession>
<gene>
    <name evidence="1" type="ORF">AVEN_7391_1</name>
</gene>
<reference evidence="1 2" key="1">
    <citation type="journal article" date="2019" name="Sci. Rep.">
        <title>Orb-weaving spider Araneus ventricosus genome elucidates the spidroin gene catalogue.</title>
        <authorList>
            <person name="Kono N."/>
            <person name="Nakamura H."/>
            <person name="Ohtoshi R."/>
            <person name="Moran D.A.P."/>
            <person name="Shinohara A."/>
            <person name="Yoshida Y."/>
            <person name="Fujiwara M."/>
            <person name="Mori M."/>
            <person name="Tomita M."/>
            <person name="Arakawa K."/>
        </authorList>
    </citation>
    <scope>NUCLEOTIDE SEQUENCE [LARGE SCALE GENOMIC DNA]</scope>
</reference>
<dbReference type="AlphaFoldDB" id="A0A4Y2BSZ2"/>